<gene>
    <name evidence="1" type="ORF">E4L98_13320</name>
</gene>
<dbReference type="Pfam" id="PF11162">
    <property type="entry name" value="DUF2946"/>
    <property type="match status" value="1"/>
</dbReference>
<evidence type="ECO:0000313" key="2">
    <source>
        <dbReference type="Proteomes" id="UP000297729"/>
    </source>
</evidence>
<dbReference type="InterPro" id="IPR021333">
    <property type="entry name" value="DUF2946"/>
</dbReference>
<protein>
    <submittedName>
        <fullName evidence="1">DUF2946 domain-containing protein</fullName>
    </submittedName>
</protein>
<proteinExistence type="predicted"/>
<sequence length="127" mass="13077">MSQRLRHRLVMFMIAVMAIIAFARAGVMDNTMGSMAGMQMCHGAGMPMAMQPGEPSAGHRPADGAMPDHACCKVCVCHPGLSALPPGFHACVLPAAARAIETVAARVVAAAGVFSTKSSPRGPPAHV</sequence>
<evidence type="ECO:0000313" key="1">
    <source>
        <dbReference type="EMBL" id="TFW21430.1"/>
    </source>
</evidence>
<dbReference type="EMBL" id="SPVG01000135">
    <property type="protein sequence ID" value="TFW21430.1"/>
    <property type="molecule type" value="Genomic_DNA"/>
</dbReference>
<accession>A0A4Y9SHY8</accession>
<dbReference type="Proteomes" id="UP000297729">
    <property type="component" value="Unassembled WGS sequence"/>
</dbReference>
<keyword evidence="2" id="KW-1185">Reference proteome</keyword>
<dbReference type="AlphaFoldDB" id="A0A4Y9SHY8"/>
<comment type="caution">
    <text evidence="1">The sequence shown here is derived from an EMBL/GenBank/DDBJ whole genome shotgun (WGS) entry which is preliminary data.</text>
</comment>
<organism evidence="1 2">
    <name type="scientific">Duganella callida</name>
    <dbReference type="NCBI Taxonomy" id="2561932"/>
    <lineage>
        <taxon>Bacteria</taxon>
        <taxon>Pseudomonadati</taxon>
        <taxon>Pseudomonadota</taxon>
        <taxon>Betaproteobacteria</taxon>
        <taxon>Burkholderiales</taxon>
        <taxon>Oxalobacteraceae</taxon>
        <taxon>Telluria group</taxon>
        <taxon>Duganella</taxon>
    </lineage>
</organism>
<reference evidence="1 2" key="1">
    <citation type="submission" date="2019-03" db="EMBL/GenBank/DDBJ databases">
        <title>Draft Genome Sequence of Duganella callidus sp. nov., a Novel Duganella Species Isolated from Cultivated Soil.</title>
        <authorList>
            <person name="Raths R."/>
            <person name="Peta V."/>
            <person name="Bucking H."/>
        </authorList>
    </citation>
    <scope>NUCLEOTIDE SEQUENCE [LARGE SCALE GENOMIC DNA]</scope>
    <source>
        <strain evidence="1 2">DN04</strain>
    </source>
</reference>
<dbReference type="RefSeq" id="WP_135202042.1">
    <property type="nucleotide sequence ID" value="NZ_SPVG01000135.1"/>
</dbReference>
<name>A0A4Y9SHY8_9BURK</name>